<dbReference type="InterPro" id="IPR001750">
    <property type="entry name" value="ND/Mrp_TM"/>
</dbReference>
<evidence type="ECO:0000256" key="5">
    <source>
        <dbReference type="ARBA" id="ARBA00023002"/>
    </source>
</evidence>
<comment type="caution">
    <text evidence="9">The sequence shown here is derived from an EMBL/GenBank/DDBJ whole genome shotgun (WGS) entry which is preliminary data.</text>
</comment>
<comment type="subcellular location">
    <subcellularLocation>
        <location evidence="1">Cell membrane</location>
        <topology evidence="1">Multi-pass membrane protein</topology>
    </subcellularLocation>
</comment>
<evidence type="ECO:0000313" key="9">
    <source>
        <dbReference type="EMBL" id="GAI81925.1"/>
    </source>
</evidence>
<evidence type="ECO:0000256" key="1">
    <source>
        <dbReference type="ARBA" id="ARBA00004651"/>
    </source>
</evidence>
<keyword evidence="5" id="KW-0560">Oxidoreductase</keyword>
<evidence type="ECO:0000256" key="2">
    <source>
        <dbReference type="ARBA" id="ARBA00022475"/>
    </source>
</evidence>
<proteinExistence type="predicted"/>
<accession>X1T2T6</accession>
<feature type="transmembrane region" description="Helical" evidence="7">
    <location>
        <begin position="27"/>
        <end position="45"/>
    </location>
</feature>
<feature type="domain" description="NADH:quinone oxidoreductase/Mrp antiporter transmembrane" evidence="8">
    <location>
        <begin position="111"/>
        <end position="225"/>
    </location>
</feature>
<feature type="transmembrane region" description="Helical" evidence="7">
    <location>
        <begin position="115"/>
        <end position="133"/>
    </location>
</feature>
<organism evidence="9">
    <name type="scientific">marine sediment metagenome</name>
    <dbReference type="NCBI Taxonomy" id="412755"/>
    <lineage>
        <taxon>unclassified sequences</taxon>
        <taxon>metagenomes</taxon>
        <taxon>ecological metagenomes</taxon>
    </lineage>
</organism>
<feature type="transmembrane region" description="Helical" evidence="7">
    <location>
        <begin position="66"/>
        <end position="87"/>
    </location>
</feature>
<dbReference type="InterPro" id="IPR052175">
    <property type="entry name" value="ComplexI-like_HydComp"/>
</dbReference>
<keyword evidence="3 7" id="KW-0812">Transmembrane</keyword>
<dbReference type="AlphaFoldDB" id="X1T2T6"/>
<feature type="non-terminal residue" evidence="9">
    <location>
        <position position="227"/>
    </location>
</feature>
<evidence type="ECO:0000256" key="7">
    <source>
        <dbReference type="SAM" id="Phobius"/>
    </source>
</evidence>
<dbReference type="GO" id="GO:0016491">
    <property type="term" value="F:oxidoreductase activity"/>
    <property type="evidence" value="ECO:0007669"/>
    <property type="project" value="UniProtKB-KW"/>
</dbReference>
<protein>
    <recommendedName>
        <fullName evidence="8">NADH:quinone oxidoreductase/Mrp antiporter transmembrane domain-containing protein</fullName>
    </recommendedName>
</protein>
<dbReference type="PANTHER" id="PTHR42682">
    <property type="entry name" value="HYDROGENASE-4 COMPONENT F"/>
    <property type="match status" value="1"/>
</dbReference>
<dbReference type="Pfam" id="PF00361">
    <property type="entry name" value="Proton_antipo_M"/>
    <property type="match status" value="1"/>
</dbReference>
<feature type="transmembrane region" description="Helical" evidence="7">
    <location>
        <begin position="145"/>
        <end position="166"/>
    </location>
</feature>
<dbReference type="PANTHER" id="PTHR42682:SF4">
    <property type="entry name" value="NADH-UBIQUINONE_PLASTOQUINONE"/>
    <property type="match status" value="1"/>
</dbReference>
<evidence type="ECO:0000256" key="6">
    <source>
        <dbReference type="ARBA" id="ARBA00023136"/>
    </source>
</evidence>
<reference evidence="9" key="1">
    <citation type="journal article" date="2014" name="Front. Microbiol.">
        <title>High frequency of phylogenetically diverse reductive dehalogenase-homologous genes in deep subseafloor sedimentary metagenomes.</title>
        <authorList>
            <person name="Kawai M."/>
            <person name="Futagami T."/>
            <person name="Toyoda A."/>
            <person name="Takaki Y."/>
            <person name="Nishi S."/>
            <person name="Hori S."/>
            <person name="Arai W."/>
            <person name="Tsubouchi T."/>
            <person name="Morono Y."/>
            <person name="Uchiyama I."/>
            <person name="Ito T."/>
            <person name="Fujiyama A."/>
            <person name="Inagaki F."/>
            <person name="Takami H."/>
        </authorList>
    </citation>
    <scope>NUCLEOTIDE SEQUENCE</scope>
    <source>
        <strain evidence="9">Expedition CK06-06</strain>
    </source>
</reference>
<keyword evidence="6 7" id="KW-0472">Membrane</keyword>
<dbReference type="GO" id="GO:0005886">
    <property type="term" value="C:plasma membrane"/>
    <property type="evidence" value="ECO:0007669"/>
    <property type="project" value="UniProtKB-SubCell"/>
</dbReference>
<keyword evidence="2" id="KW-1003">Cell membrane</keyword>
<sequence>MITTLPPAAIFIIGALFIPLLRGKLKSVYMLLLPVLGFVNLLNMTKGKYWIIKFLDYNLIFGRVDNLSMVFGYIFVIVTFIGIIYALHVKDDVQHVAAFSYAGGALGVTFAGDLFSLYIFWEILAIASVFLVWARRTEASLSAGFRYLLVHVFGGLCLLAGIILYVQNTGTPEFGYIGLSNVASWLIFIGFCLNAVVFPLHPWLPDAYPEATVTGAVFMSALTTKSA</sequence>
<keyword evidence="4 7" id="KW-1133">Transmembrane helix</keyword>
<feature type="transmembrane region" description="Helical" evidence="7">
    <location>
        <begin position="178"/>
        <end position="200"/>
    </location>
</feature>
<evidence type="ECO:0000256" key="4">
    <source>
        <dbReference type="ARBA" id="ARBA00022989"/>
    </source>
</evidence>
<evidence type="ECO:0000259" key="8">
    <source>
        <dbReference type="Pfam" id="PF00361"/>
    </source>
</evidence>
<evidence type="ECO:0000256" key="3">
    <source>
        <dbReference type="ARBA" id="ARBA00022692"/>
    </source>
</evidence>
<name>X1T2T6_9ZZZZ</name>
<gene>
    <name evidence="9" type="ORF">S12H4_16925</name>
</gene>
<dbReference type="EMBL" id="BARW01008221">
    <property type="protein sequence ID" value="GAI81925.1"/>
    <property type="molecule type" value="Genomic_DNA"/>
</dbReference>
<feature type="transmembrane region" description="Helical" evidence="7">
    <location>
        <begin position="5"/>
        <end position="21"/>
    </location>
</feature>